<reference evidence="7 8" key="1">
    <citation type="submission" date="2019-09" db="EMBL/GenBank/DDBJ databases">
        <authorList>
            <person name="Depoorter E."/>
        </authorList>
    </citation>
    <scope>NUCLEOTIDE SEQUENCE [LARGE SCALE GENOMIC DNA]</scope>
    <source>
        <strain evidence="7">LMG 30113</strain>
    </source>
</reference>
<dbReference type="EMBL" id="CABVQD010000007">
    <property type="protein sequence ID" value="VWB63843.1"/>
    <property type="molecule type" value="Genomic_DNA"/>
</dbReference>
<dbReference type="Proteomes" id="UP000494330">
    <property type="component" value="Unassembled WGS sequence"/>
</dbReference>
<organism evidence="7 8">
    <name type="scientific">Burkholderia paludis</name>
    <dbReference type="NCBI Taxonomy" id="1506587"/>
    <lineage>
        <taxon>Bacteria</taxon>
        <taxon>Pseudomonadati</taxon>
        <taxon>Pseudomonadota</taxon>
        <taxon>Betaproteobacteria</taxon>
        <taxon>Burkholderiales</taxon>
        <taxon>Burkholderiaceae</taxon>
        <taxon>Burkholderia</taxon>
        <taxon>Burkholderia cepacia complex</taxon>
    </lineage>
</organism>
<gene>
    <name evidence="7" type="primary">fas2</name>
    <name evidence="7" type="ORF">BPA30113_02844</name>
</gene>
<name>A0A6P2L9W5_9BURK</name>
<dbReference type="InterPro" id="IPR017896">
    <property type="entry name" value="4Fe4S_Fe-S-bd"/>
</dbReference>
<dbReference type="AlphaFoldDB" id="A0A6P2L9W5"/>
<evidence type="ECO:0000256" key="4">
    <source>
        <dbReference type="ARBA" id="ARBA00023004"/>
    </source>
</evidence>
<keyword evidence="5" id="KW-0411">Iron-sulfur</keyword>
<dbReference type="RefSeq" id="WP_034200229.1">
    <property type="nucleotide sequence ID" value="NZ_CABVQD010000007.1"/>
</dbReference>
<dbReference type="GO" id="GO:0051536">
    <property type="term" value="F:iron-sulfur cluster binding"/>
    <property type="evidence" value="ECO:0007669"/>
    <property type="project" value="UniProtKB-KW"/>
</dbReference>
<keyword evidence="4" id="KW-0408">Iron</keyword>
<feature type="domain" description="4Fe-4S ferredoxin-type" evidence="6">
    <location>
        <begin position="1"/>
        <end position="29"/>
    </location>
</feature>
<evidence type="ECO:0000256" key="3">
    <source>
        <dbReference type="ARBA" id="ARBA00022982"/>
    </source>
</evidence>
<evidence type="ECO:0000313" key="8">
    <source>
        <dbReference type="Proteomes" id="UP000494330"/>
    </source>
</evidence>
<evidence type="ECO:0000256" key="1">
    <source>
        <dbReference type="ARBA" id="ARBA00022448"/>
    </source>
</evidence>
<accession>A0A6P2L9W5</accession>
<keyword evidence="3" id="KW-0249">Electron transport</keyword>
<dbReference type="PROSITE" id="PS51379">
    <property type="entry name" value="4FE4S_FER_2"/>
    <property type="match status" value="1"/>
</dbReference>
<keyword evidence="2" id="KW-0479">Metal-binding</keyword>
<evidence type="ECO:0000256" key="5">
    <source>
        <dbReference type="ARBA" id="ARBA00023014"/>
    </source>
</evidence>
<dbReference type="Pfam" id="PF13459">
    <property type="entry name" value="Fer4_15"/>
    <property type="match status" value="1"/>
</dbReference>
<keyword evidence="8" id="KW-1185">Reference proteome</keyword>
<sequence length="64" mass="6866">MKVHVDMTKCTGFGTCADIAPAVFVIDEFGYVQLLAGNELTPDQEEAAQDAARKCGAQAITFEK</sequence>
<evidence type="ECO:0000313" key="7">
    <source>
        <dbReference type="EMBL" id="VWB63843.1"/>
    </source>
</evidence>
<dbReference type="SUPFAM" id="SSF54862">
    <property type="entry name" value="4Fe-4S ferredoxins"/>
    <property type="match status" value="1"/>
</dbReference>
<evidence type="ECO:0000259" key="6">
    <source>
        <dbReference type="PROSITE" id="PS51379"/>
    </source>
</evidence>
<proteinExistence type="predicted"/>
<keyword evidence="1" id="KW-0813">Transport</keyword>
<dbReference type="PANTHER" id="PTHR36923">
    <property type="entry name" value="FERREDOXIN"/>
    <property type="match status" value="1"/>
</dbReference>
<dbReference type="GO" id="GO:0046872">
    <property type="term" value="F:metal ion binding"/>
    <property type="evidence" value="ECO:0007669"/>
    <property type="project" value="UniProtKB-KW"/>
</dbReference>
<dbReference type="InterPro" id="IPR051269">
    <property type="entry name" value="Fe-S_cluster_ET"/>
</dbReference>
<protein>
    <submittedName>
        <fullName evidence="7">Ferredoxin fas2</fullName>
    </submittedName>
</protein>
<dbReference type="Gene3D" id="3.30.70.20">
    <property type="match status" value="1"/>
</dbReference>
<dbReference type="PANTHER" id="PTHR36923:SF3">
    <property type="entry name" value="FERREDOXIN"/>
    <property type="match status" value="1"/>
</dbReference>
<evidence type="ECO:0000256" key="2">
    <source>
        <dbReference type="ARBA" id="ARBA00022723"/>
    </source>
</evidence>